<feature type="transmembrane region" description="Helical" evidence="1">
    <location>
        <begin position="402"/>
        <end position="423"/>
    </location>
</feature>
<keyword evidence="1" id="KW-1133">Transmembrane helix</keyword>
<dbReference type="AlphaFoldDB" id="A0A399JCN2"/>
<dbReference type="EMBL" id="QQXK01000004">
    <property type="protein sequence ID" value="RII43303.1"/>
    <property type="molecule type" value="Genomic_DNA"/>
</dbReference>
<proteinExistence type="predicted"/>
<feature type="transmembrane region" description="Helical" evidence="1">
    <location>
        <begin position="51"/>
        <end position="77"/>
    </location>
</feature>
<keyword evidence="1" id="KW-0472">Membrane</keyword>
<dbReference type="GO" id="GO:0005886">
    <property type="term" value="C:plasma membrane"/>
    <property type="evidence" value="ECO:0007669"/>
    <property type="project" value="TreeGrafter"/>
</dbReference>
<evidence type="ECO:0000256" key="1">
    <source>
        <dbReference type="SAM" id="Phobius"/>
    </source>
</evidence>
<name>A0A399JCN2_9MICC</name>
<dbReference type="PANTHER" id="PTHR38442">
    <property type="entry name" value="INNER MEMBRANE PROTEIN-RELATED"/>
    <property type="match status" value="1"/>
</dbReference>
<keyword evidence="1" id="KW-0812">Transmembrane</keyword>
<dbReference type="Proteomes" id="UP000265419">
    <property type="component" value="Unassembled WGS sequence"/>
</dbReference>
<accession>A0A399JCN2</accession>
<dbReference type="Pfam" id="PF04286">
    <property type="entry name" value="DUF445"/>
    <property type="match status" value="1"/>
</dbReference>
<sequence length="425" mass="46291">MSTLPALGGGSAADQERRAALRRMKAIATGLLIVLAIVFVIAFALQERYPWLAYVRAAAEGGMVGALADWFAVTALFRRPLGLPIPHTALIPRKKDQIGESLGDFVEENFLSDEVLVSKLASLQVAAKAGAWLAVPTNASFAAGEGAVLLRGVLDVVSDEDVQRVAEQLVRKHMLEPEWSGTLGLLLQRLVEDGHHRGAVDVLADRALAWANEHPERITEIVSDRSPSWLPSAVQRLIGERLHRELTGFLGAVRADPQHAARRSLDEWLAGLAQDMQSKPETIEAVERVKRSFIEDPRLRQVALDSWNRLKDSLSEAAEDPASELRIAFESGLRDLGTRLASGDPLADKVDGWLRDAAGYVVKNYRHRATELITDTVASWNGQEASERIELMVGRDLQFIRLNGTVVGSLAGLAIFAIAHAVLGG</sequence>
<reference evidence="2 3" key="1">
    <citation type="submission" date="2018-07" db="EMBL/GenBank/DDBJ databases">
        <title>Arthrobacter sp. nov., isolated from raw cow's milk with high bacterial count.</title>
        <authorList>
            <person name="Hahne J."/>
            <person name="Isele D."/>
            <person name="Lipski A."/>
        </authorList>
    </citation>
    <scope>NUCLEOTIDE SEQUENCE [LARGE SCALE GENOMIC DNA]</scope>
    <source>
        <strain evidence="2 3">JZ R-35</strain>
    </source>
</reference>
<feature type="transmembrane region" description="Helical" evidence="1">
    <location>
        <begin position="26"/>
        <end position="45"/>
    </location>
</feature>
<comment type="caution">
    <text evidence="2">The sequence shown here is derived from an EMBL/GenBank/DDBJ whole genome shotgun (WGS) entry which is preliminary data.</text>
</comment>
<dbReference type="InterPro" id="IPR007383">
    <property type="entry name" value="DUF445"/>
</dbReference>
<evidence type="ECO:0000313" key="2">
    <source>
        <dbReference type="EMBL" id="RII43303.1"/>
    </source>
</evidence>
<protein>
    <submittedName>
        <fullName evidence="2">DUF445 family protein</fullName>
    </submittedName>
</protein>
<organism evidence="2 3">
    <name type="scientific">Galactobacter valiniphilus</name>
    <dbReference type="NCBI Taxonomy" id="2676122"/>
    <lineage>
        <taxon>Bacteria</taxon>
        <taxon>Bacillati</taxon>
        <taxon>Actinomycetota</taxon>
        <taxon>Actinomycetes</taxon>
        <taxon>Micrococcales</taxon>
        <taxon>Micrococcaceae</taxon>
        <taxon>Galactobacter</taxon>
    </lineage>
</organism>
<dbReference type="PANTHER" id="PTHR38442:SF1">
    <property type="entry name" value="INNER MEMBRANE PROTEIN"/>
    <property type="match status" value="1"/>
</dbReference>
<evidence type="ECO:0000313" key="3">
    <source>
        <dbReference type="Proteomes" id="UP000265419"/>
    </source>
</evidence>
<dbReference type="RefSeq" id="WP_119423674.1">
    <property type="nucleotide sequence ID" value="NZ_QQXK01000004.1"/>
</dbReference>
<gene>
    <name evidence="2" type="ORF">DWB68_03100</name>
</gene>
<keyword evidence="3" id="KW-1185">Reference proteome</keyword>